<feature type="domain" description="FAS1" evidence="2">
    <location>
        <begin position="512"/>
        <end position="653"/>
    </location>
</feature>
<dbReference type="WBParaSite" id="MCU_002244-RA">
    <property type="protein sequence ID" value="MCU_002244-RA"/>
    <property type="gene ID" value="MCU_002244"/>
</dbReference>
<feature type="domain" description="FAS1" evidence="2">
    <location>
        <begin position="93"/>
        <end position="219"/>
    </location>
</feature>
<keyword evidence="4" id="KW-1185">Reference proteome</keyword>
<dbReference type="PANTHER" id="PTHR10900">
    <property type="entry name" value="PERIOSTIN-RELATED"/>
    <property type="match status" value="1"/>
</dbReference>
<evidence type="ECO:0000313" key="4">
    <source>
        <dbReference type="Proteomes" id="UP000267029"/>
    </source>
</evidence>
<dbReference type="AlphaFoldDB" id="A0A158QS42"/>
<dbReference type="Proteomes" id="UP000267029">
    <property type="component" value="Unassembled WGS sequence"/>
</dbReference>
<reference evidence="3 4" key="1">
    <citation type="submission" date="2018-10" db="EMBL/GenBank/DDBJ databases">
        <authorList>
            <consortium name="Pathogen Informatics"/>
        </authorList>
    </citation>
    <scope>NUCLEOTIDE SEQUENCE [LARGE SCALE GENOMIC DNA]</scope>
</reference>
<dbReference type="GO" id="GO:0005615">
    <property type="term" value="C:extracellular space"/>
    <property type="evidence" value="ECO:0007669"/>
    <property type="project" value="TreeGrafter"/>
</dbReference>
<gene>
    <name evidence="3" type="ORF">MCOS_LOCUS279</name>
</gene>
<dbReference type="Pfam" id="PF02469">
    <property type="entry name" value="Fasciclin"/>
    <property type="match status" value="3"/>
</dbReference>
<sequence length="658" mass="72630">MRGGTRIAILSFVLLLEVTLVWSQALSPNLPSRYERKEYGELFRGVNLCAYKQVLQPNGTTVLAWICGLVDAKSKQITYDCCPGYKRTPLVNNECVEKSATYMPIIPTLLDMGKIETADIFQKVEPALDLKTGKDFTVFVPQTDSATQTILERDIKSLVVDGRHYSGDFANGATIMAKNGYPLKFSTYPNGLVFVECQLLMKPDFETSNGLIHVTSSPIDASEKYGSVLQRLQSDPDLSAFVADIPSDLRSQLSSANSKERFTVFAPNNNAWRSAKYGINDAQGVNDLVRQHVLDGLTCGLSLDPQKRRLGPSKLNTYVRGMEQPDGTRALEDACGNRVTFQKMDMMAGNGVVHKFNSALQSPGSMDFRGVLNCLANGPDSNLKEAARQMASCGIEVQPGDDTVVLLPTTDALREASGMLSRHPCNVYQNHVLTSRECKMKNGNGIGVPQECLFTTKYTSPDGRHPTVTNQYIPTREGSKLHFGKAETTGTRPIPFRGGVIYPVSSLNPPPTQTMIEVIRSNPDLRSTFEKMQKADFPRILNGKSPNVVFFAPLNHGWITRNSENAYGQDQLRKLFEMHTIPHQLITGRNGNIEPETVQTLRALSGTDIRIKRTLDGSTYIGHDDLDPNHWALAIGDPVVASDGIVWVVDWPLVCNHC</sequence>
<dbReference type="SMART" id="SM00554">
    <property type="entry name" value="FAS1"/>
    <property type="match status" value="2"/>
</dbReference>
<protein>
    <submittedName>
        <fullName evidence="5">FAS1 domain-containing protein</fullName>
    </submittedName>
</protein>
<dbReference type="PROSITE" id="PS50213">
    <property type="entry name" value="FAS1"/>
    <property type="match status" value="3"/>
</dbReference>
<dbReference type="OrthoDB" id="286301at2759"/>
<dbReference type="SUPFAM" id="SSF82153">
    <property type="entry name" value="FAS1 domain"/>
    <property type="match status" value="3"/>
</dbReference>
<dbReference type="PANTHER" id="PTHR10900:SF77">
    <property type="entry name" value="FI19380P1"/>
    <property type="match status" value="1"/>
</dbReference>
<evidence type="ECO:0000313" key="5">
    <source>
        <dbReference type="WBParaSite" id="MCU_002244-RA"/>
    </source>
</evidence>
<accession>A0A158QS42</accession>
<keyword evidence="1" id="KW-0732">Signal</keyword>
<name>A0A158QS42_MESCO</name>
<evidence type="ECO:0000259" key="2">
    <source>
        <dbReference type="PROSITE" id="PS50213"/>
    </source>
</evidence>
<dbReference type="InterPro" id="IPR036378">
    <property type="entry name" value="FAS1_dom_sf"/>
</dbReference>
<dbReference type="InterPro" id="IPR050904">
    <property type="entry name" value="Adhesion/Biosynth-related"/>
</dbReference>
<feature type="signal peptide" evidence="1">
    <location>
        <begin position="1"/>
        <end position="23"/>
    </location>
</feature>
<proteinExistence type="predicted"/>
<feature type="chain" id="PRO_5043135641" evidence="1">
    <location>
        <begin position="24"/>
        <end position="658"/>
    </location>
</feature>
<reference evidence="5" key="2">
    <citation type="submission" date="2019-11" db="UniProtKB">
        <authorList>
            <consortium name="WormBaseParasite"/>
        </authorList>
    </citation>
    <scope>IDENTIFICATION</scope>
</reference>
<feature type="domain" description="FAS1" evidence="2">
    <location>
        <begin position="225"/>
        <end position="360"/>
    </location>
</feature>
<organism evidence="3 4">
    <name type="scientific">Mesocestoides corti</name>
    <name type="common">Flatworm</name>
    <dbReference type="NCBI Taxonomy" id="53468"/>
    <lineage>
        <taxon>Eukaryota</taxon>
        <taxon>Metazoa</taxon>
        <taxon>Spiralia</taxon>
        <taxon>Lophotrochozoa</taxon>
        <taxon>Platyhelminthes</taxon>
        <taxon>Cestoda</taxon>
        <taxon>Eucestoda</taxon>
        <taxon>Cyclophyllidea</taxon>
        <taxon>Mesocestoididae</taxon>
        <taxon>Mesocestoides</taxon>
    </lineage>
</organism>
<dbReference type="STRING" id="53468.A0A158QS42"/>
<evidence type="ECO:0000313" key="3">
    <source>
        <dbReference type="EMBL" id="VDD74276.1"/>
    </source>
</evidence>
<dbReference type="Gene3D" id="2.30.180.10">
    <property type="entry name" value="FAS1 domain"/>
    <property type="match status" value="3"/>
</dbReference>
<evidence type="ECO:0000256" key="1">
    <source>
        <dbReference type="SAM" id="SignalP"/>
    </source>
</evidence>
<dbReference type="InterPro" id="IPR000782">
    <property type="entry name" value="FAS1_domain"/>
</dbReference>
<dbReference type="EMBL" id="UXSR01000022">
    <property type="protein sequence ID" value="VDD74276.1"/>
    <property type="molecule type" value="Genomic_DNA"/>
</dbReference>